<dbReference type="NCBIfam" id="TIGR00805">
    <property type="entry name" value="oat"/>
    <property type="match status" value="1"/>
</dbReference>
<dbReference type="InterPro" id="IPR004156">
    <property type="entry name" value="OATP"/>
</dbReference>
<dbReference type="SUPFAM" id="SSF100895">
    <property type="entry name" value="Kazal-type serine protease inhibitors"/>
    <property type="match status" value="1"/>
</dbReference>
<evidence type="ECO:0000313" key="10">
    <source>
        <dbReference type="EMBL" id="KAK3087480.1"/>
    </source>
</evidence>
<feature type="transmembrane region" description="Helical" evidence="8">
    <location>
        <begin position="267"/>
        <end position="291"/>
    </location>
</feature>
<feature type="transmembrane region" description="Helical" evidence="8">
    <location>
        <begin position="185"/>
        <end position="203"/>
    </location>
</feature>
<comment type="caution">
    <text evidence="8">Lacks conserved residue(s) required for the propagation of feature annotation.</text>
</comment>
<organism evidence="10 11">
    <name type="scientific">Pinctada imbricata</name>
    <name type="common">Atlantic pearl-oyster</name>
    <name type="synonym">Pinctada martensii</name>
    <dbReference type="NCBI Taxonomy" id="66713"/>
    <lineage>
        <taxon>Eukaryota</taxon>
        <taxon>Metazoa</taxon>
        <taxon>Spiralia</taxon>
        <taxon>Lophotrochozoa</taxon>
        <taxon>Mollusca</taxon>
        <taxon>Bivalvia</taxon>
        <taxon>Autobranchia</taxon>
        <taxon>Pteriomorphia</taxon>
        <taxon>Pterioida</taxon>
        <taxon>Pterioidea</taxon>
        <taxon>Pteriidae</taxon>
        <taxon>Pinctada</taxon>
    </lineage>
</organism>
<feature type="domain" description="Kazal-like" evidence="9">
    <location>
        <begin position="446"/>
        <end position="499"/>
    </location>
</feature>
<protein>
    <recommendedName>
        <fullName evidence="8">Solute carrier organic anion transporter family member</fullName>
    </recommendedName>
</protein>
<keyword evidence="7" id="KW-1015">Disulfide bond</keyword>
<dbReference type="CDD" id="cd17336">
    <property type="entry name" value="MFS_SLCO_OATP"/>
    <property type="match status" value="1"/>
</dbReference>
<dbReference type="AlphaFoldDB" id="A0AA89BU53"/>
<evidence type="ECO:0000256" key="4">
    <source>
        <dbReference type="ARBA" id="ARBA00022692"/>
    </source>
</evidence>
<feature type="transmembrane region" description="Helical" evidence="8">
    <location>
        <begin position="224"/>
        <end position="247"/>
    </location>
</feature>
<keyword evidence="3" id="KW-1003">Cell membrane</keyword>
<evidence type="ECO:0000313" key="11">
    <source>
        <dbReference type="Proteomes" id="UP001186944"/>
    </source>
</evidence>
<dbReference type="GO" id="GO:0006811">
    <property type="term" value="P:monoatomic ion transport"/>
    <property type="evidence" value="ECO:0007669"/>
    <property type="project" value="UniProtKB-KW"/>
</dbReference>
<feature type="transmembrane region" description="Helical" evidence="8">
    <location>
        <begin position="553"/>
        <end position="572"/>
    </location>
</feature>
<dbReference type="PANTHER" id="PTHR11388">
    <property type="entry name" value="ORGANIC ANION TRANSPORTER"/>
    <property type="match status" value="1"/>
</dbReference>
<gene>
    <name evidence="10" type="ORF">FSP39_006508</name>
</gene>
<proteinExistence type="inferred from homology"/>
<dbReference type="Gene3D" id="1.20.1250.20">
    <property type="entry name" value="MFS general substrate transporter like domains"/>
    <property type="match status" value="1"/>
</dbReference>
<feature type="transmembrane region" description="Helical" evidence="8">
    <location>
        <begin position="65"/>
        <end position="83"/>
    </location>
</feature>
<dbReference type="EMBL" id="VSWD01000011">
    <property type="protein sequence ID" value="KAK3087480.1"/>
    <property type="molecule type" value="Genomic_DNA"/>
</dbReference>
<dbReference type="GO" id="GO:0015347">
    <property type="term" value="F:sodium-independent organic anion transmembrane transporter activity"/>
    <property type="evidence" value="ECO:0007669"/>
    <property type="project" value="TreeGrafter"/>
</dbReference>
<evidence type="ECO:0000256" key="8">
    <source>
        <dbReference type="RuleBase" id="RU362056"/>
    </source>
</evidence>
<feature type="transmembrane region" description="Helical" evidence="8">
    <location>
        <begin position="376"/>
        <end position="396"/>
    </location>
</feature>
<keyword evidence="8" id="KW-0406">Ion transport</keyword>
<reference evidence="10" key="1">
    <citation type="submission" date="2019-08" db="EMBL/GenBank/DDBJ databases">
        <title>The improved chromosome-level genome for the pearl oyster Pinctada fucata martensii using PacBio sequencing and Hi-C.</title>
        <authorList>
            <person name="Zheng Z."/>
        </authorList>
    </citation>
    <scope>NUCLEOTIDE SEQUENCE</scope>
    <source>
        <strain evidence="10">ZZ-2019</strain>
        <tissue evidence="10">Adductor muscle</tissue>
    </source>
</reference>
<comment type="subcellular location">
    <subcellularLocation>
        <location evidence="1 8">Cell membrane</location>
        <topology evidence="1 8">Multi-pass membrane protein</topology>
    </subcellularLocation>
</comment>
<name>A0AA89BU53_PINIB</name>
<feature type="transmembrane region" description="Helical" evidence="8">
    <location>
        <begin position="95"/>
        <end position="116"/>
    </location>
</feature>
<keyword evidence="6 8" id="KW-0472">Membrane</keyword>
<dbReference type="GO" id="GO:0016323">
    <property type="term" value="C:basolateral plasma membrane"/>
    <property type="evidence" value="ECO:0007669"/>
    <property type="project" value="TreeGrafter"/>
</dbReference>
<dbReference type="InterPro" id="IPR036259">
    <property type="entry name" value="MFS_trans_sf"/>
</dbReference>
<dbReference type="SUPFAM" id="SSF103473">
    <property type="entry name" value="MFS general substrate transporter"/>
    <property type="match status" value="1"/>
</dbReference>
<comment type="caution">
    <text evidence="10">The sequence shown here is derived from an EMBL/GenBank/DDBJ whole genome shotgun (WGS) entry which is preliminary data.</text>
</comment>
<evidence type="ECO:0000256" key="1">
    <source>
        <dbReference type="ARBA" id="ARBA00004651"/>
    </source>
</evidence>
<feature type="transmembrane region" description="Helical" evidence="8">
    <location>
        <begin position="605"/>
        <end position="627"/>
    </location>
</feature>
<accession>A0AA89BU53</accession>
<feature type="transmembrane region" description="Helical" evidence="8">
    <location>
        <begin position="408"/>
        <end position="428"/>
    </location>
</feature>
<keyword evidence="8" id="KW-0813">Transport</keyword>
<evidence type="ECO:0000256" key="5">
    <source>
        <dbReference type="ARBA" id="ARBA00022989"/>
    </source>
</evidence>
<sequence>MPSKSADTECGILGCRPACLQIFANIGTFTAINSVATLLTSTLQSYMGSQVPSIEKQFGLSSSQSGLLMSFNEIGFVICCLFVTSLARYVHIPRFLFFCYMVFGISGILCALPHFFGLSVRNEMDTSLRSNISNASEEVVSAQPHFSKIPLCSIDKPFSFNDTDCGSSGHSDPEGELATVGRTRIVALTIIALGMIFQGMAKAPRSPFAAVFIDDNVDKRKTGFFVGITASVGLFGAALAFGMGGLFSKMHVSLKDVDMSPGDPRWIGAWWLGFLVFGLATIVMSVPMMCLPRRLRRTEHGLPAIEPVDGDRDVLLKKKDKIKDRLLSYWRILRNPLFVMICLASCSQALSFIGYLSFLTKYTTLQWNIPVWQANLIVGSSNLVSVACGTMIGGILTRKLRMTPRTTFTGIFTLFVLHAITFAFGFFLGCEQPEIVENASIVSHPSNFSMSCSGNCSCDGEGFFPVCGVNDVTFFSPCLAGCSVSAKTGTIFSNCSCIIGGQAMSGMCGFDCGTLIPWAVMNFISTFVGSMNIMFCFIATLRCVRDKDKSTSTGLQSFMMSLLAFMPGPILFGKIFDSTCLEWSSVCGKPGACVLYDIVDLRIRIHLFSLVFKLVAVALVGCALIYTRKWTDWKYLKSHWNGKESNVIYQDDDYNIK</sequence>
<dbReference type="Pfam" id="PF07648">
    <property type="entry name" value="Kazal_2"/>
    <property type="match status" value="1"/>
</dbReference>
<evidence type="ECO:0000256" key="2">
    <source>
        <dbReference type="ARBA" id="ARBA00009657"/>
    </source>
</evidence>
<keyword evidence="5 8" id="KW-1133">Transmembrane helix</keyword>
<dbReference type="Pfam" id="PF03137">
    <property type="entry name" value="OATP"/>
    <property type="match status" value="1"/>
</dbReference>
<feature type="transmembrane region" description="Helical" evidence="8">
    <location>
        <begin position="337"/>
        <end position="356"/>
    </location>
</feature>
<comment type="similarity">
    <text evidence="2 8">Belongs to the organo anion transporter (TC 2.A.60) family.</text>
</comment>
<keyword evidence="4 8" id="KW-0812">Transmembrane</keyword>
<evidence type="ECO:0000256" key="6">
    <source>
        <dbReference type="ARBA" id="ARBA00023136"/>
    </source>
</evidence>
<dbReference type="PROSITE" id="PS51465">
    <property type="entry name" value="KAZAL_2"/>
    <property type="match status" value="1"/>
</dbReference>
<evidence type="ECO:0000259" key="9">
    <source>
        <dbReference type="PROSITE" id="PS51465"/>
    </source>
</evidence>
<dbReference type="InterPro" id="IPR036058">
    <property type="entry name" value="Kazal_dom_sf"/>
</dbReference>
<dbReference type="GO" id="GO:0043252">
    <property type="term" value="P:sodium-independent organic anion transport"/>
    <property type="evidence" value="ECO:0007669"/>
    <property type="project" value="TreeGrafter"/>
</dbReference>
<dbReference type="PANTHER" id="PTHR11388:SF142">
    <property type="entry name" value="SOLUTE CARRIER ORGANIC ANION TRANSPORTER FAMILY MEMBER 5A1"/>
    <property type="match status" value="1"/>
</dbReference>
<evidence type="ECO:0000256" key="7">
    <source>
        <dbReference type="ARBA" id="ARBA00023157"/>
    </source>
</evidence>
<dbReference type="Proteomes" id="UP001186944">
    <property type="component" value="Unassembled WGS sequence"/>
</dbReference>
<dbReference type="InterPro" id="IPR002350">
    <property type="entry name" value="Kazal_dom"/>
</dbReference>
<evidence type="ECO:0000256" key="3">
    <source>
        <dbReference type="ARBA" id="ARBA00022475"/>
    </source>
</evidence>
<feature type="transmembrane region" description="Helical" evidence="8">
    <location>
        <begin position="515"/>
        <end position="541"/>
    </location>
</feature>
<keyword evidence="11" id="KW-1185">Reference proteome</keyword>